<dbReference type="SUPFAM" id="SSF51395">
    <property type="entry name" value="FMN-linked oxidoreductases"/>
    <property type="match status" value="1"/>
</dbReference>
<dbReference type="InterPro" id="IPR013785">
    <property type="entry name" value="Aldolase_TIM"/>
</dbReference>
<name>A0A917NKR5_9ACTN</name>
<evidence type="ECO:0008006" key="3">
    <source>
        <dbReference type="Google" id="ProtNLM"/>
    </source>
</evidence>
<protein>
    <recommendedName>
        <fullName evidence="3">NADH:flavin oxidoreductase/NADH oxidase N-terminal domain-containing protein</fullName>
    </recommendedName>
</protein>
<accession>A0A917NKR5</accession>
<sequence length="127" mass="13139">MVGQNAPAWALCRVVAGRVSSGVVLLPCRMCRAEAAVTAGGAAAAPGSPKVCRGIACVGLITDAGQAAKIVANGEADAVLLGLELLRNPSWARHAVREPRARCTFGVRHGAWRSHTRSGHMHGITHS</sequence>
<gene>
    <name evidence="1" type="ORF">GCM10010121_017900</name>
</gene>
<reference evidence="1" key="2">
    <citation type="submission" date="2020-09" db="EMBL/GenBank/DDBJ databases">
        <authorList>
            <person name="Sun Q."/>
            <person name="Ohkuma M."/>
        </authorList>
    </citation>
    <scope>NUCLEOTIDE SEQUENCE</scope>
    <source>
        <strain evidence="1">JCM 3086</strain>
    </source>
</reference>
<dbReference type="EMBL" id="BMQA01000004">
    <property type="protein sequence ID" value="GGJ07989.1"/>
    <property type="molecule type" value="Genomic_DNA"/>
</dbReference>
<proteinExistence type="predicted"/>
<keyword evidence="2" id="KW-1185">Reference proteome</keyword>
<organism evidence="1 2">
    <name type="scientific">Streptomyces brasiliensis</name>
    <dbReference type="NCBI Taxonomy" id="1954"/>
    <lineage>
        <taxon>Bacteria</taxon>
        <taxon>Bacillati</taxon>
        <taxon>Actinomycetota</taxon>
        <taxon>Actinomycetes</taxon>
        <taxon>Kitasatosporales</taxon>
        <taxon>Streptomycetaceae</taxon>
        <taxon>Streptomyces</taxon>
    </lineage>
</organism>
<dbReference type="Proteomes" id="UP000657574">
    <property type="component" value="Unassembled WGS sequence"/>
</dbReference>
<evidence type="ECO:0000313" key="1">
    <source>
        <dbReference type="EMBL" id="GGJ07989.1"/>
    </source>
</evidence>
<evidence type="ECO:0000313" key="2">
    <source>
        <dbReference type="Proteomes" id="UP000657574"/>
    </source>
</evidence>
<reference evidence="1" key="1">
    <citation type="journal article" date="2014" name="Int. J. Syst. Evol. Microbiol.">
        <title>Complete genome sequence of Corynebacterium casei LMG S-19264T (=DSM 44701T), isolated from a smear-ripened cheese.</title>
        <authorList>
            <consortium name="US DOE Joint Genome Institute (JGI-PGF)"/>
            <person name="Walter F."/>
            <person name="Albersmeier A."/>
            <person name="Kalinowski J."/>
            <person name="Ruckert C."/>
        </authorList>
    </citation>
    <scope>NUCLEOTIDE SEQUENCE</scope>
    <source>
        <strain evidence="1">JCM 3086</strain>
    </source>
</reference>
<dbReference type="AlphaFoldDB" id="A0A917NKR5"/>
<dbReference type="Gene3D" id="3.20.20.70">
    <property type="entry name" value="Aldolase class I"/>
    <property type="match status" value="1"/>
</dbReference>
<comment type="caution">
    <text evidence="1">The sequence shown here is derived from an EMBL/GenBank/DDBJ whole genome shotgun (WGS) entry which is preliminary data.</text>
</comment>